<name>A0A8T1QR72_CARIL</name>
<comment type="caution">
    <text evidence="2">The sequence shown here is derived from an EMBL/GenBank/DDBJ whole genome shotgun (WGS) entry which is preliminary data.</text>
</comment>
<accession>A0A8T1QR72</accession>
<gene>
    <name evidence="2" type="ORF">CIPAW_04G034200</name>
    <name evidence="3" type="ORF">I3842_04G034100</name>
</gene>
<dbReference type="AlphaFoldDB" id="A0A8T1QR72"/>
<evidence type="ECO:0000313" key="2">
    <source>
        <dbReference type="EMBL" id="KAG6656614.1"/>
    </source>
</evidence>
<protein>
    <recommendedName>
        <fullName evidence="1">DUF7950 domain-containing protein</fullName>
    </recommendedName>
</protein>
<evidence type="ECO:0000313" key="4">
    <source>
        <dbReference type="Proteomes" id="UP000811609"/>
    </source>
</evidence>
<feature type="domain" description="DUF7950" evidence="1">
    <location>
        <begin position="168"/>
        <end position="294"/>
    </location>
</feature>
<evidence type="ECO:0000313" key="3">
    <source>
        <dbReference type="EMBL" id="KAG6716173.1"/>
    </source>
</evidence>
<proteinExistence type="predicted"/>
<dbReference type="Pfam" id="PF25821">
    <property type="entry name" value="DUF7950"/>
    <property type="match status" value="1"/>
</dbReference>
<evidence type="ECO:0000259" key="1">
    <source>
        <dbReference type="Pfam" id="PF25821"/>
    </source>
</evidence>
<reference evidence="3" key="2">
    <citation type="submission" date="2021-01" db="EMBL/GenBank/DDBJ databases">
        <authorList>
            <person name="Lovell J.T."/>
            <person name="Bentley N."/>
            <person name="Bhattarai G."/>
            <person name="Jenkins J.W."/>
            <person name="Sreedasyam A."/>
            <person name="Alarcon Y."/>
            <person name="Bock C."/>
            <person name="Boston L."/>
            <person name="Carlson J."/>
            <person name="Cervantes K."/>
            <person name="Clermont K."/>
            <person name="Krom N."/>
            <person name="Kubenka K."/>
            <person name="Mamidi S."/>
            <person name="Mattison C."/>
            <person name="Monteros M."/>
            <person name="Pisani C."/>
            <person name="Plott C."/>
            <person name="Rajasekar S."/>
            <person name="Rhein H.S."/>
            <person name="Rohla C."/>
            <person name="Song M."/>
            <person name="Hilaire R.S."/>
            <person name="Shu S."/>
            <person name="Wells L."/>
            <person name="Wang X."/>
            <person name="Webber J."/>
            <person name="Heerema R.J."/>
            <person name="Klein P."/>
            <person name="Conner P."/>
            <person name="Grauke L."/>
            <person name="Grimwood J."/>
            <person name="Schmutz J."/>
            <person name="Randall J.J."/>
        </authorList>
    </citation>
    <scope>NUCLEOTIDE SEQUENCE</scope>
    <source>
        <tissue evidence="3">Leaf</tissue>
    </source>
</reference>
<reference evidence="2" key="1">
    <citation type="submission" date="2020-12" db="EMBL/GenBank/DDBJ databases">
        <title>WGS assembly of Carya illinoinensis cv. Pawnee.</title>
        <authorList>
            <person name="Platts A."/>
            <person name="Shu S."/>
            <person name="Wright S."/>
            <person name="Barry K."/>
            <person name="Edger P."/>
            <person name="Pires J.C."/>
            <person name="Schmutz J."/>
        </authorList>
    </citation>
    <scope>NUCLEOTIDE SEQUENCE</scope>
    <source>
        <tissue evidence="2">Leaf</tissue>
    </source>
</reference>
<organism evidence="2 4">
    <name type="scientific">Carya illinoinensis</name>
    <name type="common">Pecan</name>
    <dbReference type="NCBI Taxonomy" id="32201"/>
    <lineage>
        <taxon>Eukaryota</taxon>
        <taxon>Viridiplantae</taxon>
        <taxon>Streptophyta</taxon>
        <taxon>Embryophyta</taxon>
        <taxon>Tracheophyta</taxon>
        <taxon>Spermatophyta</taxon>
        <taxon>Magnoliopsida</taxon>
        <taxon>eudicotyledons</taxon>
        <taxon>Gunneridae</taxon>
        <taxon>Pentapetalae</taxon>
        <taxon>rosids</taxon>
        <taxon>fabids</taxon>
        <taxon>Fagales</taxon>
        <taxon>Juglandaceae</taxon>
        <taxon>Carya</taxon>
    </lineage>
</organism>
<dbReference type="InterPro" id="IPR057710">
    <property type="entry name" value="DUF7950"/>
</dbReference>
<dbReference type="EMBL" id="CM031828">
    <property type="protein sequence ID" value="KAG6716173.1"/>
    <property type="molecule type" value="Genomic_DNA"/>
</dbReference>
<dbReference type="PANTHER" id="PTHR33595">
    <property type="entry name" value="VON WILLEBRAND FACTOR A DOMAIN PROTEIN"/>
    <property type="match status" value="1"/>
</dbReference>
<sequence>MDGGYRWHVASNGAAGGQQDKTIINRVMLGFRPIAPRPATGGSGLLTDNKNHPFVSKRRKKRKYVRVRKNNDGRNRKKTVPEEEFIDGLDRTVLTLQLLPERAQNKDLDAGGSQSKVDPPAHKVAVENNQDLDLQMWMNGNKWVFGSVDCGVGSDHTVVMPQISTVAESWVTVESVTDTCMDVRELGCTDAERIKNLERDTCPGFISEGLDRVQWVNEAYKRMVRQEGDGQSRECTVRLVAKAKLPNVYPAFTGRVRLQHTWRNKKCSKVMPCDVWRMNSGGFAWRLDVEAALSLGL</sequence>
<dbReference type="Proteomes" id="UP000811609">
    <property type="component" value="Chromosome 4"/>
</dbReference>
<dbReference type="PANTHER" id="PTHR33595:SF26">
    <property type="entry name" value="(RAPE) HYPOTHETICAL PROTEIN"/>
    <property type="match status" value="1"/>
</dbReference>
<keyword evidence="4" id="KW-1185">Reference proteome</keyword>
<dbReference type="Proteomes" id="UP000811246">
    <property type="component" value="Chromosome 4"/>
</dbReference>
<dbReference type="EMBL" id="CM031812">
    <property type="protein sequence ID" value="KAG6656614.1"/>
    <property type="molecule type" value="Genomic_DNA"/>
</dbReference>